<dbReference type="OrthoDB" id="4061106at2759"/>
<evidence type="ECO:0000313" key="1">
    <source>
        <dbReference type="EMBL" id="CAY69637.1"/>
    </source>
</evidence>
<evidence type="ECO:0000313" key="2">
    <source>
        <dbReference type="Proteomes" id="UP000000314"/>
    </source>
</evidence>
<proteinExistence type="predicted"/>
<dbReference type="OMA" id="EHIYTIT"/>
<gene>
    <name evidence="1" type="ordered locus">PAS_chr2-2_0485</name>
</gene>
<accession>C4R2B3</accession>
<keyword evidence="2" id="KW-1185">Reference proteome</keyword>
<protein>
    <submittedName>
        <fullName evidence="1">Uncharacterized protein</fullName>
    </submittedName>
</protein>
<name>C4R2B3_KOMPG</name>
<dbReference type="STRING" id="644223.C4R2B3"/>
<dbReference type="HOGENOM" id="CLU_811610_0_0_1"/>
<dbReference type="KEGG" id="ppa:PAS_chr2-2_0485"/>
<dbReference type="AlphaFoldDB" id="C4R2B3"/>
<dbReference type="RefSeq" id="XP_002491917.1">
    <property type="nucleotide sequence ID" value="XM_002491872.1"/>
</dbReference>
<dbReference type="Proteomes" id="UP000000314">
    <property type="component" value="Chromosome 2"/>
</dbReference>
<dbReference type="GeneID" id="8198679"/>
<dbReference type="EMBL" id="FN392320">
    <property type="protein sequence ID" value="CAY69637.1"/>
    <property type="molecule type" value="Genomic_DNA"/>
</dbReference>
<reference evidence="1 2" key="1">
    <citation type="journal article" date="2009" name="Nat. Biotechnol.">
        <title>Genome sequence of the recombinant protein production host Pichia pastoris.</title>
        <authorList>
            <person name="De Schutter K."/>
            <person name="Lin Y.C."/>
            <person name="Tiels P."/>
            <person name="Van Hecke A."/>
            <person name="Glinka S."/>
            <person name="Weber-Lehmann J."/>
            <person name="Rouze P."/>
            <person name="Van de Peer Y."/>
            <person name="Callewaert N."/>
        </authorList>
    </citation>
    <scope>NUCLEOTIDE SEQUENCE [LARGE SCALE GENOMIC DNA]</scope>
    <source>
        <strain evidence="2">GS115 / ATCC 20864</strain>
    </source>
</reference>
<dbReference type="InParanoid" id="C4R2B3"/>
<organism evidence="1 2">
    <name type="scientific">Komagataella phaffii (strain GS115 / ATCC 20864)</name>
    <name type="common">Yeast</name>
    <name type="synonym">Pichia pastoris</name>
    <dbReference type="NCBI Taxonomy" id="644223"/>
    <lineage>
        <taxon>Eukaryota</taxon>
        <taxon>Fungi</taxon>
        <taxon>Dikarya</taxon>
        <taxon>Ascomycota</taxon>
        <taxon>Saccharomycotina</taxon>
        <taxon>Pichiomycetes</taxon>
        <taxon>Pichiales</taxon>
        <taxon>Pichiaceae</taxon>
        <taxon>Komagataella</taxon>
    </lineage>
</organism>
<sequence length="342" mass="39126">MYLSVRQFSSQKPCRQLSQELLNKFEEYIVYQKTPKKLKTMIYRPTNSQQLIAADLIDSTGKPLAPQTYKGPPRQNDLVKLINQCESYDEFLKVRQLIFDVTRNSKKKPSVLTSKPLTPFLIKAAQLNRLPHSLTTLWTLPTEWYSQFDPSIASTVVMLEYLKVAERGTTDQHLDHASLDKRLQKSEKILRDKFQDAIAEQVQQDPLTNLLKLSCHIKAEEINNFNSVVQLEPYLELHLAKGAAIKLPDVSRFALKSVAQGSKFKIYAQYKYDYCKIQIVNASLNNLQAHISNPAIAEIIHKLTPFLDTMETIGESIGYSNLLVEFENTMQFPKHIPPPSSE</sequence>